<evidence type="ECO:0000256" key="8">
    <source>
        <dbReference type="ARBA" id="ARBA00023229"/>
    </source>
</evidence>
<evidence type="ECO:0000256" key="7">
    <source>
        <dbReference type="ARBA" id="ARBA00023211"/>
    </source>
</evidence>
<dbReference type="InterPro" id="IPR000086">
    <property type="entry name" value="NUDIX_hydrolase_dom"/>
</dbReference>
<organism evidence="14 15">
    <name type="scientific">Aeromicrobium flavum</name>
    <dbReference type="NCBI Taxonomy" id="416568"/>
    <lineage>
        <taxon>Bacteria</taxon>
        <taxon>Bacillati</taxon>
        <taxon>Actinomycetota</taxon>
        <taxon>Actinomycetes</taxon>
        <taxon>Propionibacteriales</taxon>
        <taxon>Nocardioidaceae</taxon>
        <taxon>Aeromicrobium</taxon>
    </lineage>
</organism>
<evidence type="ECO:0000256" key="3">
    <source>
        <dbReference type="ARBA" id="ARBA00012057"/>
    </source>
</evidence>
<comment type="function">
    <text evidence="10">Catalyzes the 1,3-allylic rearrangement of the homoallylic substrate isopentenyl (IPP) to its highly electrophilic allylic isomer, dimethylallyl diphosphate (DMAPP).</text>
</comment>
<comment type="caution">
    <text evidence="14">The sequence shown here is derived from an EMBL/GenBank/DDBJ whole genome shotgun (WGS) entry which is preliminary data.</text>
</comment>
<keyword evidence="5 10" id="KW-0479">Metal-binding</keyword>
<dbReference type="NCBIfam" id="TIGR02150">
    <property type="entry name" value="IPP_isom_1"/>
    <property type="match status" value="1"/>
</dbReference>
<evidence type="ECO:0000256" key="6">
    <source>
        <dbReference type="ARBA" id="ARBA00022842"/>
    </source>
</evidence>
<dbReference type="OrthoDB" id="9809458at2"/>
<feature type="compositionally biased region" description="Basic and acidic residues" evidence="12">
    <location>
        <begin position="13"/>
        <end position="22"/>
    </location>
</feature>
<protein>
    <recommendedName>
        <fullName evidence="3 10">Isopentenyl-diphosphate Delta-isomerase</fullName>
        <shortName evidence="10">IPP isomerase</shortName>
        <ecNumber evidence="3 10">5.3.3.2</ecNumber>
    </recommendedName>
    <alternativeName>
        <fullName evidence="10">IPP:DMAPP isomerase</fullName>
    </alternativeName>
    <alternativeName>
        <fullName evidence="10">Isopentenyl pyrophosphate isomerase</fullName>
    </alternativeName>
</protein>
<reference evidence="14 15" key="1">
    <citation type="submission" date="2019-07" db="EMBL/GenBank/DDBJ databases">
        <title>Whole genome shotgun sequence of Aeromicrobium flavum NBRC 107625.</title>
        <authorList>
            <person name="Hosoyama A."/>
            <person name="Uohara A."/>
            <person name="Ohji S."/>
            <person name="Ichikawa N."/>
        </authorList>
    </citation>
    <scope>NUCLEOTIDE SEQUENCE [LARGE SCALE GENOMIC DNA]</scope>
    <source>
        <strain evidence="14 15">NBRC 107625</strain>
    </source>
</reference>
<feature type="binding site" evidence="10">
    <location>
        <position position="89"/>
    </location>
    <ligand>
        <name>Mn(2+)</name>
        <dbReference type="ChEBI" id="CHEBI:29035"/>
    </ligand>
</feature>
<feature type="binding site" evidence="10">
    <location>
        <position position="45"/>
    </location>
    <ligand>
        <name>Mn(2+)</name>
        <dbReference type="ChEBI" id="CHEBI:29035"/>
    </ligand>
</feature>
<dbReference type="InterPro" id="IPR011876">
    <property type="entry name" value="IsopentenylPP_isomerase_typ1"/>
</dbReference>
<dbReference type="PIRSF" id="PIRSF018427">
    <property type="entry name" value="Isopntndiph_ism"/>
    <property type="match status" value="1"/>
</dbReference>
<evidence type="ECO:0000256" key="9">
    <source>
        <dbReference type="ARBA" id="ARBA00023235"/>
    </source>
</evidence>
<dbReference type="EC" id="5.3.3.2" evidence="3 10"/>
<feature type="binding site" evidence="10">
    <location>
        <position position="52"/>
    </location>
    <ligand>
        <name>Mn(2+)</name>
        <dbReference type="ChEBI" id="CHEBI:29035"/>
    </ligand>
</feature>
<evidence type="ECO:0000256" key="4">
    <source>
        <dbReference type="ARBA" id="ARBA00022490"/>
    </source>
</evidence>
<feature type="region of interest" description="Disordered" evidence="12">
    <location>
        <begin position="1"/>
        <end position="22"/>
    </location>
</feature>
<keyword evidence="6 10" id="KW-0460">Magnesium</keyword>
<dbReference type="Proteomes" id="UP000321769">
    <property type="component" value="Unassembled WGS sequence"/>
</dbReference>
<dbReference type="GO" id="GO:0004452">
    <property type="term" value="F:isopentenyl-diphosphate delta-isomerase activity"/>
    <property type="evidence" value="ECO:0007669"/>
    <property type="project" value="UniProtKB-UniRule"/>
</dbReference>
<evidence type="ECO:0000256" key="11">
    <source>
        <dbReference type="PIRSR" id="PIRSR018427-1"/>
    </source>
</evidence>
<feature type="active site" evidence="10 11">
    <location>
        <position position="136"/>
    </location>
</feature>
<dbReference type="GO" id="GO:0008299">
    <property type="term" value="P:isoprenoid biosynthetic process"/>
    <property type="evidence" value="ECO:0007669"/>
    <property type="project" value="UniProtKB-UniRule"/>
</dbReference>
<dbReference type="PROSITE" id="PS51462">
    <property type="entry name" value="NUDIX"/>
    <property type="match status" value="1"/>
</dbReference>
<dbReference type="NCBIfam" id="NF002995">
    <property type="entry name" value="PRK03759.1"/>
    <property type="match status" value="1"/>
</dbReference>
<keyword evidence="7 10" id="KW-0464">Manganese</keyword>
<evidence type="ECO:0000313" key="15">
    <source>
        <dbReference type="Proteomes" id="UP000321769"/>
    </source>
</evidence>
<dbReference type="RefSeq" id="WP_146826642.1">
    <property type="nucleotide sequence ID" value="NZ_BAAAYQ010000001.1"/>
</dbReference>
<evidence type="ECO:0000313" key="14">
    <source>
        <dbReference type="EMBL" id="GEO88989.1"/>
    </source>
</evidence>
<keyword evidence="4 10" id="KW-0963">Cytoplasm</keyword>
<dbReference type="UniPathway" id="UPA00059">
    <property type="reaction ID" value="UER00104"/>
</dbReference>
<evidence type="ECO:0000256" key="2">
    <source>
        <dbReference type="ARBA" id="ARBA00007579"/>
    </source>
</evidence>
<dbReference type="FunFam" id="3.90.79.10:FF:000009">
    <property type="entry name" value="Isopentenyl-diphosphate Delta-isomerase"/>
    <property type="match status" value="1"/>
</dbReference>
<dbReference type="AlphaFoldDB" id="A0A512HU65"/>
<dbReference type="PANTHER" id="PTHR10885">
    <property type="entry name" value="ISOPENTENYL-DIPHOSPHATE DELTA-ISOMERASE"/>
    <property type="match status" value="1"/>
</dbReference>
<dbReference type="Gene3D" id="3.90.79.10">
    <property type="entry name" value="Nucleoside Triphosphate Pyrophosphohydrolase"/>
    <property type="match status" value="1"/>
</dbReference>
<feature type="binding site" evidence="10">
    <location>
        <position position="134"/>
    </location>
    <ligand>
        <name>Mn(2+)</name>
        <dbReference type="ChEBI" id="CHEBI:29035"/>
    </ligand>
</feature>
<comment type="subcellular location">
    <subcellularLocation>
        <location evidence="10">Cytoplasm</location>
    </subcellularLocation>
</comment>
<feature type="binding site" evidence="10">
    <location>
        <position position="136"/>
    </location>
    <ligand>
        <name>Mn(2+)</name>
        <dbReference type="ChEBI" id="CHEBI:29035"/>
    </ligand>
</feature>
<dbReference type="InterPro" id="IPR015797">
    <property type="entry name" value="NUDIX_hydrolase-like_dom_sf"/>
</dbReference>
<feature type="binding site" evidence="10">
    <location>
        <position position="107"/>
    </location>
    <ligand>
        <name>Mg(2+)</name>
        <dbReference type="ChEBI" id="CHEBI:18420"/>
    </ligand>
</feature>
<name>A0A512HU65_9ACTN</name>
<dbReference type="GO" id="GO:0050992">
    <property type="term" value="P:dimethylallyl diphosphate biosynthetic process"/>
    <property type="evidence" value="ECO:0007669"/>
    <property type="project" value="UniProtKB-UniRule"/>
</dbReference>
<evidence type="ECO:0000256" key="1">
    <source>
        <dbReference type="ARBA" id="ARBA00004826"/>
    </source>
</evidence>
<dbReference type="HAMAP" id="MF_00202">
    <property type="entry name" value="Idi"/>
    <property type="match status" value="1"/>
</dbReference>
<keyword evidence="15" id="KW-1185">Reference proteome</keyword>
<comment type="catalytic activity">
    <reaction evidence="10">
        <text>isopentenyl diphosphate = dimethylallyl diphosphate</text>
        <dbReference type="Rhea" id="RHEA:23284"/>
        <dbReference type="ChEBI" id="CHEBI:57623"/>
        <dbReference type="ChEBI" id="CHEBI:128769"/>
        <dbReference type="EC" id="5.3.3.2"/>
    </reaction>
</comment>
<comment type="cofactor">
    <cofactor evidence="10">
        <name>Mg(2+)</name>
        <dbReference type="ChEBI" id="CHEBI:18420"/>
    </cofactor>
    <text evidence="10">Binds 1 Mg(2+) ion per subunit. The magnesium ion binds only when substrate is bound.</text>
</comment>
<keyword evidence="9 10" id="KW-0413">Isomerase</keyword>
<accession>A0A512HU65</accession>
<dbReference type="SUPFAM" id="SSF55811">
    <property type="entry name" value="Nudix"/>
    <property type="match status" value="1"/>
</dbReference>
<comment type="similarity">
    <text evidence="2 10">Belongs to the IPP isomerase type 1 family.</text>
</comment>
<comment type="pathway">
    <text evidence="1 10">Isoprenoid biosynthesis; dimethylallyl diphosphate biosynthesis; dimethylallyl diphosphate from isopentenyl diphosphate: step 1/1.</text>
</comment>
<dbReference type="Pfam" id="PF00293">
    <property type="entry name" value="NUDIX"/>
    <property type="match status" value="1"/>
</dbReference>
<evidence type="ECO:0000256" key="10">
    <source>
        <dbReference type="HAMAP-Rule" id="MF_00202"/>
    </source>
</evidence>
<sequence length="207" mass="23013">METVLDQESAGHPPDRLPADDPRDLVVLLDDEHRPAGTAPRSTVHGHDTPLHLAFSCYLFDEQGRVLLTRRALGKRSWPGVWTNSFCGHPRPDESLADAVRRHGRSELGTDARHLRSVLPEFRYRAVDAAGVVENEFCPVFAARADGALQPHPEEVAELRWVGVDELRETIRVAPWAVSPWLVAQTAALDEADAWHLLRPSDTETSA</sequence>
<dbReference type="CDD" id="cd02885">
    <property type="entry name" value="NUDIX_IPP_Isomerase"/>
    <property type="match status" value="1"/>
</dbReference>
<dbReference type="GO" id="GO:0005737">
    <property type="term" value="C:cytoplasm"/>
    <property type="evidence" value="ECO:0007669"/>
    <property type="project" value="UniProtKB-SubCell"/>
</dbReference>
<evidence type="ECO:0000259" key="13">
    <source>
        <dbReference type="PROSITE" id="PS51462"/>
    </source>
</evidence>
<dbReference type="GO" id="GO:0046872">
    <property type="term" value="F:metal ion binding"/>
    <property type="evidence" value="ECO:0007669"/>
    <property type="project" value="UniProtKB-KW"/>
</dbReference>
<dbReference type="InterPro" id="IPR056375">
    <property type="entry name" value="Idi_bact"/>
</dbReference>
<evidence type="ECO:0000256" key="5">
    <source>
        <dbReference type="ARBA" id="ARBA00022723"/>
    </source>
</evidence>
<feature type="active site" evidence="10 11">
    <location>
        <position position="87"/>
    </location>
</feature>
<comment type="cofactor">
    <cofactor evidence="10">
        <name>Mn(2+)</name>
        <dbReference type="ChEBI" id="CHEBI:29035"/>
    </cofactor>
    <text evidence="10">Binds 1 Mn(2+) ion per subunit.</text>
</comment>
<keyword evidence="8 10" id="KW-0414">Isoprene biosynthesis</keyword>
<proteinExistence type="inferred from homology"/>
<gene>
    <name evidence="10 14" type="primary">idi</name>
    <name evidence="14" type="ORF">AFL01nite_13160</name>
</gene>
<dbReference type="PANTHER" id="PTHR10885:SF0">
    <property type="entry name" value="ISOPENTENYL-DIPHOSPHATE DELTA-ISOMERASE"/>
    <property type="match status" value="1"/>
</dbReference>
<evidence type="ECO:0000256" key="12">
    <source>
        <dbReference type="SAM" id="MobiDB-lite"/>
    </source>
</evidence>
<dbReference type="EMBL" id="BJZQ01000004">
    <property type="protein sequence ID" value="GEO88989.1"/>
    <property type="molecule type" value="Genomic_DNA"/>
</dbReference>
<feature type="domain" description="Nudix hydrolase" evidence="13">
    <location>
        <begin position="50"/>
        <end position="184"/>
    </location>
</feature>